<evidence type="ECO:0000313" key="5">
    <source>
        <dbReference type="Proteomes" id="UP000050411"/>
    </source>
</evidence>
<reference evidence="4 5" key="1">
    <citation type="submission" date="2015-09" db="EMBL/GenBank/DDBJ databases">
        <title>Genome announcement of multiple Pseudomonas syringae strains.</title>
        <authorList>
            <person name="Thakur S."/>
            <person name="Wang P.W."/>
            <person name="Gong Y."/>
            <person name="Weir B.S."/>
            <person name="Guttman D.S."/>
        </authorList>
    </citation>
    <scope>NUCLEOTIDE SEQUENCE [LARGE SCALE GENOMIC DNA]</scope>
    <source>
        <strain evidence="4 5">ICMP19117</strain>
    </source>
</reference>
<dbReference type="PRINTS" id="PR00455">
    <property type="entry name" value="HTHTETR"/>
</dbReference>
<evidence type="ECO:0000256" key="1">
    <source>
        <dbReference type="ARBA" id="ARBA00023125"/>
    </source>
</evidence>
<dbReference type="SUPFAM" id="SSF46689">
    <property type="entry name" value="Homeodomain-like"/>
    <property type="match status" value="1"/>
</dbReference>
<dbReference type="InterPro" id="IPR036271">
    <property type="entry name" value="Tet_transcr_reg_TetR-rel_C_sf"/>
</dbReference>
<name>A0A0N8R0Z6_9PSED</name>
<organism evidence="4 5">
    <name type="scientific">Pseudomonas congelans</name>
    <dbReference type="NCBI Taxonomy" id="200452"/>
    <lineage>
        <taxon>Bacteria</taxon>
        <taxon>Pseudomonadati</taxon>
        <taxon>Pseudomonadota</taxon>
        <taxon>Gammaproteobacteria</taxon>
        <taxon>Pseudomonadales</taxon>
        <taxon>Pseudomonadaceae</taxon>
        <taxon>Pseudomonas</taxon>
    </lineage>
</organism>
<dbReference type="GO" id="GO:0003700">
    <property type="term" value="F:DNA-binding transcription factor activity"/>
    <property type="evidence" value="ECO:0007669"/>
    <property type="project" value="TreeGrafter"/>
</dbReference>
<dbReference type="InterPro" id="IPR009057">
    <property type="entry name" value="Homeodomain-like_sf"/>
</dbReference>
<gene>
    <name evidence="4" type="ORF">ALO92_03274</name>
</gene>
<dbReference type="Proteomes" id="UP000050411">
    <property type="component" value="Unassembled WGS sequence"/>
</dbReference>
<dbReference type="PANTHER" id="PTHR30055:SF219">
    <property type="entry name" value="TRANSCRIPTIONAL REGULATORY PROTEIN"/>
    <property type="match status" value="1"/>
</dbReference>
<evidence type="ECO:0000256" key="2">
    <source>
        <dbReference type="PROSITE-ProRule" id="PRU00335"/>
    </source>
</evidence>
<dbReference type="PATRIC" id="fig|200452.3.peg.3911"/>
<comment type="caution">
    <text evidence="4">The sequence shown here is derived from an EMBL/GenBank/DDBJ whole genome shotgun (WGS) entry which is preliminary data.</text>
</comment>
<dbReference type="GO" id="GO:0000976">
    <property type="term" value="F:transcription cis-regulatory region binding"/>
    <property type="evidence" value="ECO:0007669"/>
    <property type="project" value="TreeGrafter"/>
</dbReference>
<dbReference type="Pfam" id="PF00440">
    <property type="entry name" value="TetR_N"/>
    <property type="match status" value="1"/>
</dbReference>
<sequence length="208" mass="22755">MSVSRNASEVQGITMTINAREAILLAARNIAQSQGYNGLNFRDLAAQVGIKPASIYYHFPSKADLGVAVATRYWQDGAAELETISAETPDPIEALQRFPEIFRRSLEVENRLCLGSFVGAETDNLPPEMTEEMQLFAQVNIAWLSKLLVAANVCSPSDSEVRAQAIFSAVAGAQLVARSRSDIALFDTLIDTYRACGLLPNQVSMERR</sequence>
<proteinExistence type="predicted"/>
<evidence type="ECO:0000313" key="4">
    <source>
        <dbReference type="EMBL" id="KPW82574.1"/>
    </source>
</evidence>
<keyword evidence="1 2" id="KW-0238">DNA-binding</keyword>
<feature type="DNA-binding region" description="H-T-H motif" evidence="2">
    <location>
        <begin position="40"/>
        <end position="59"/>
    </location>
</feature>
<dbReference type="PANTHER" id="PTHR30055">
    <property type="entry name" value="HTH-TYPE TRANSCRIPTIONAL REGULATOR RUTR"/>
    <property type="match status" value="1"/>
</dbReference>
<dbReference type="InterPro" id="IPR050109">
    <property type="entry name" value="HTH-type_TetR-like_transc_reg"/>
</dbReference>
<dbReference type="InterPro" id="IPR001647">
    <property type="entry name" value="HTH_TetR"/>
</dbReference>
<dbReference type="Gene3D" id="1.10.357.10">
    <property type="entry name" value="Tetracycline Repressor, domain 2"/>
    <property type="match status" value="1"/>
</dbReference>
<dbReference type="PROSITE" id="PS50977">
    <property type="entry name" value="HTH_TETR_2"/>
    <property type="match status" value="1"/>
</dbReference>
<evidence type="ECO:0000259" key="3">
    <source>
        <dbReference type="PROSITE" id="PS50977"/>
    </source>
</evidence>
<dbReference type="EMBL" id="LJQB01000080">
    <property type="protein sequence ID" value="KPW82574.1"/>
    <property type="molecule type" value="Genomic_DNA"/>
</dbReference>
<feature type="domain" description="HTH tetR-type" evidence="3">
    <location>
        <begin position="17"/>
        <end position="77"/>
    </location>
</feature>
<accession>A0A0N8R0Z6</accession>
<dbReference type="SUPFAM" id="SSF48498">
    <property type="entry name" value="Tetracyclin repressor-like, C-terminal domain"/>
    <property type="match status" value="1"/>
</dbReference>
<dbReference type="AlphaFoldDB" id="A0A0N8R0Z6"/>
<protein>
    <submittedName>
        <fullName evidence="4">TetR family transcriptional regulator</fullName>
    </submittedName>
</protein>